<dbReference type="Pfam" id="PF00482">
    <property type="entry name" value="T2SSF"/>
    <property type="match status" value="2"/>
</dbReference>
<evidence type="ECO:0000256" key="6">
    <source>
        <dbReference type="ARBA" id="ARBA00023136"/>
    </source>
</evidence>
<dbReference type="Proteomes" id="UP000178851">
    <property type="component" value="Unassembled WGS sequence"/>
</dbReference>
<name>A0A1F7YA60_9BACT</name>
<evidence type="ECO:0000313" key="10">
    <source>
        <dbReference type="Proteomes" id="UP000178851"/>
    </source>
</evidence>
<proteinExistence type="inferred from homology"/>
<protein>
    <recommendedName>
        <fullName evidence="8">Type II secretion system protein GspF domain-containing protein</fullName>
    </recommendedName>
</protein>
<organism evidence="9 10">
    <name type="scientific">Candidatus Woesebacteria bacterium RIFCSPHIGHO2_01_FULL_39_28</name>
    <dbReference type="NCBI Taxonomy" id="1802496"/>
    <lineage>
        <taxon>Bacteria</taxon>
        <taxon>Candidatus Woeseibacteriota</taxon>
    </lineage>
</organism>
<feature type="transmembrane region" description="Helical" evidence="7">
    <location>
        <begin position="116"/>
        <end position="145"/>
    </location>
</feature>
<dbReference type="GO" id="GO:0005886">
    <property type="term" value="C:plasma membrane"/>
    <property type="evidence" value="ECO:0007669"/>
    <property type="project" value="UniProtKB-SubCell"/>
</dbReference>
<keyword evidence="3" id="KW-1003">Cell membrane</keyword>
<keyword evidence="5 7" id="KW-1133">Transmembrane helix</keyword>
<evidence type="ECO:0000259" key="8">
    <source>
        <dbReference type="Pfam" id="PF00482"/>
    </source>
</evidence>
<dbReference type="InterPro" id="IPR003004">
    <property type="entry name" value="GspF/PilC"/>
</dbReference>
<comment type="caution">
    <text evidence="9">The sequence shown here is derived from an EMBL/GenBank/DDBJ whole genome shotgun (WGS) entry which is preliminary data.</text>
</comment>
<comment type="subcellular location">
    <subcellularLocation>
        <location evidence="1">Cell membrane</location>
        <topology evidence="1">Multi-pass membrane protein</topology>
    </subcellularLocation>
</comment>
<reference evidence="9 10" key="1">
    <citation type="journal article" date="2016" name="Nat. Commun.">
        <title>Thousands of microbial genomes shed light on interconnected biogeochemical processes in an aquifer system.</title>
        <authorList>
            <person name="Anantharaman K."/>
            <person name="Brown C.T."/>
            <person name="Hug L.A."/>
            <person name="Sharon I."/>
            <person name="Castelle C.J."/>
            <person name="Probst A.J."/>
            <person name="Thomas B.C."/>
            <person name="Singh A."/>
            <person name="Wilkins M.J."/>
            <person name="Karaoz U."/>
            <person name="Brodie E.L."/>
            <person name="Williams K.H."/>
            <person name="Hubbard S.S."/>
            <person name="Banfield J.F."/>
        </authorList>
    </citation>
    <scope>NUCLEOTIDE SEQUENCE [LARGE SCALE GENOMIC DNA]</scope>
</reference>
<evidence type="ECO:0000256" key="7">
    <source>
        <dbReference type="SAM" id="Phobius"/>
    </source>
</evidence>
<dbReference type="Gene3D" id="1.20.81.30">
    <property type="entry name" value="Type II secretion system (T2SS), domain F"/>
    <property type="match status" value="2"/>
</dbReference>
<feature type="domain" description="Type II secretion system protein GspF" evidence="8">
    <location>
        <begin position="217"/>
        <end position="340"/>
    </location>
</feature>
<feature type="transmembrane region" description="Helical" evidence="7">
    <location>
        <begin position="321"/>
        <end position="345"/>
    </location>
</feature>
<evidence type="ECO:0000256" key="1">
    <source>
        <dbReference type="ARBA" id="ARBA00004651"/>
    </source>
</evidence>
<keyword evidence="4 7" id="KW-0812">Transmembrane</keyword>
<evidence type="ECO:0000256" key="5">
    <source>
        <dbReference type="ARBA" id="ARBA00022989"/>
    </source>
</evidence>
<evidence type="ECO:0000256" key="4">
    <source>
        <dbReference type="ARBA" id="ARBA00022692"/>
    </source>
</evidence>
<dbReference type="PANTHER" id="PTHR30012">
    <property type="entry name" value="GENERAL SECRETION PATHWAY PROTEIN"/>
    <property type="match status" value="1"/>
</dbReference>
<evidence type="ECO:0000256" key="2">
    <source>
        <dbReference type="ARBA" id="ARBA00005745"/>
    </source>
</evidence>
<evidence type="ECO:0000313" key="9">
    <source>
        <dbReference type="EMBL" id="OGM24172.1"/>
    </source>
</evidence>
<keyword evidence="6 7" id="KW-0472">Membrane</keyword>
<feature type="transmembrane region" description="Helical" evidence="7">
    <location>
        <begin position="165"/>
        <end position="186"/>
    </location>
</feature>
<dbReference type="AlphaFoldDB" id="A0A1F7YA60"/>
<dbReference type="PANTHER" id="PTHR30012:SF0">
    <property type="entry name" value="TYPE II SECRETION SYSTEM PROTEIN F-RELATED"/>
    <property type="match status" value="1"/>
</dbReference>
<dbReference type="InterPro" id="IPR042094">
    <property type="entry name" value="T2SS_GspF_sf"/>
</dbReference>
<evidence type="ECO:0000256" key="3">
    <source>
        <dbReference type="ARBA" id="ARBA00022475"/>
    </source>
</evidence>
<dbReference type="PRINTS" id="PR00812">
    <property type="entry name" value="BCTERIALGSPF"/>
</dbReference>
<feature type="domain" description="Type II secretion system protein GspF" evidence="8">
    <location>
        <begin position="18"/>
        <end position="139"/>
    </location>
</feature>
<dbReference type="EMBL" id="MGGI01000033">
    <property type="protein sequence ID" value="OGM24172.1"/>
    <property type="molecule type" value="Genomic_DNA"/>
</dbReference>
<gene>
    <name evidence="9" type="ORF">A2627_04750</name>
</gene>
<comment type="similarity">
    <text evidence="2">Belongs to the GSP F family.</text>
</comment>
<sequence>MVKLEVVTLSSSEKIGLISNLGTMLSAGISILEAVHSLLEDSKGNLKRVLETIAEDLTQGKRLYSSFAKFPRVFNKVTVNLIKASEEAGTLDTTLKDLRQSIKREMEFTDKIKGALIYPALIGVVFFGVLFMILVVVIPKIAIVFTRLKTKLPLPTRVLIFFSDLIIHNTLALIGGMAIVIAGLVILYKRKKYLLMGPLYSLPLISHLIKQIDLTRFSRSLYLLLTSGLTITTALDLAKDVVIKKETAKIITNARDTVVAGKRLSEGLKTKKGYIPTIVLKLIEAGEKSGTLDKSMQDISEYLDYEVTNTLKTITVIMEPIMLVFVGIVAGGMMLAIIAPIYSLIGQVSPR</sequence>
<dbReference type="InterPro" id="IPR018076">
    <property type="entry name" value="T2SS_GspF_dom"/>
</dbReference>
<accession>A0A1F7YA60</accession>